<evidence type="ECO:0000259" key="8">
    <source>
        <dbReference type="Pfam" id="PF02683"/>
    </source>
</evidence>
<proteinExistence type="inferred from homology"/>
<evidence type="ECO:0000256" key="7">
    <source>
        <dbReference type="SAM" id="Phobius"/>
    </source>
</evidence>
<keyword evidence="5 7" id="KW-1133">Transmembrane helix</keyword>
<dbReference type="Pfam" id="PF02683">
    <property type="entry name" value="DsbD_TM"/>
    <property type="match status" value="1"/>
</dbReference>
<dbReference type="InterPro" id="IPR003834">
    <property type="entry name" value="Cyt_c_assmbl_TM_dom"/>
</dbReference>
<evidence type="ECO:0000256" key="4">
    <source>
        <dbReference type="ARBA" id="ARBA00022748"/>
    </source>
</evidence>
<sequence length="240" mass="24088">MAPGDALLGFLAGLLSTLSPCVLPLLPLVLGAAVSQHRLGPVALAGGVALSFVVIGLFVATIGFAIGLDAGVFRLIAAALLSALGIVLLVPQFHARLATAAGPVAAWADRRFGGFSATGLAGQFALGLLLGAVWTPCVGPTLGAASVLAAQGRDLGAVAVIMLAFGLGAAAPLLLLGLVSRDVLLGSRDRLARAARGGRLVLGTLLLAVGLLILTGLDKRIEAGLVDLSPAWLTRLTTRF</sequence>
<keyword evidence="4" id="KW-0201">Cytochrome c-type biogenesis</keyword>
<keyword evidence="3 7" id="KW-0812">Transmembrane</keyword>
<dbReference type="InterPro" id="IPR051790">
    <property type="entry name" value="Cytochrome_c-biogenesis_DsbD"/>
</dbReference>
<dbReference type="OrthoDB" id="9811352at2"/>
<keyword evidence="10" id="KW-1185">Reference proteome</keyword>
<evidence type="ECO:0000313" key="10">
    <source>
        <dbReference type="Proteomes" id="UP000294664"/>
    </source>
</evidence>
<evidence type="ECO:0000256" key="2">
    <source>
        <dbReference type="ARBA" id="ARBA00006143"/>
    </source>
</evidence>
<comment type="subcellular location">
    <subcellularLocation>
        <location evidence="1">Membrane</location>
        <topology evidence="1">Multi-pass membrane protein</topology>
    </subcellularLocation>
</comment>
<dbReference type="GO" id="GO:0017004">
    <property type="term" value="P:cytochrome complex assembly"/>
    <property type="evidence" value="ECO:0007669"/>
    <property type="project" value="UniProtKB-KW"/>
</dbReference>
<comment type="caution">
    <text evidence="9">The sequence shown here is derived from an EMBL/GenBank/DDBJ whole genome shotgun (WGS) entry which is preliminary data.</text>
</comment>
<dbReference type="Proteomes" id="UP000294664">
    <property type="component" value="Unassembled WGS sequence"/>
</dbReference>
<gene>
    <name evidence="9" type="ORF">EDC64_101196</name>
</gene>
<organism evidence="9 10">
    <name type="scientific">Aquabacter spiritensis</name>
    <dbReference type="NCBI Taxonomy" id="933073"/>
    <lineage>
        <taxon>Bacteria</taxon>
        <taxon>Pseudomonadati</taxon>
        <taxon>Pseudomonadota</taxon>
        <taxon>Alphaproteobacteria</taxon>
        <taxon>Hyphomicrobiales</taxon>
        <taxon>Xanthobacteraceae</taxon>
        <taxon>Aquabacter</taxon>
    </lineage>
</organism>
<evidence type="ECO:0000256" key="1">
    <source>
        <dbReference type="ARBA" id="ARBA00004141"/>
    </source>
</evidence>
<feature type="transmembrane region" description="Helical" evidence="7">
    <location>
        <begin position="200"/>
        <end position="217"/>
    </location>
</feature>
<feature type="transmembrane region" description="Helical" evidence="7">
    <location>
        <begin position="72"/>
        <end position="91"/>
    </location>
</feature>
<comment type="similarity">
    <text evidence="2">Belongs to the DsbD family.</text>
</comment>
<evidence type="ECO:0000256" key="5">
    <source>
        <dbReference type="ARBA" id="ARBA00022989"/>
    </source>
</evidence>
<feature type="transmembrane region" description="Helical" evidence="7">
    <location>
        <begin position="42"/>
        <end position="66"/>
    </location>
</feature>
<dbReference type="EMBL" id="SMAI01000001">
    <property type="protein sequence ID" value="TCT07677.1"/>
    <property type="molecule type" value="Genomic_DNA"/>
</dbReference>
<protein>
    <submittedName>
        <fullName evidence="9">Cytochrome c biogenesis transmembrane protein</fullName>
    </submittedName>
</protein>
<dbReference type="AlphaFoldDB" id="A0A4R3M7S6"/>
<dbReference type="PANTHER" id="PTHR31272">
    <property type="entry name" value="CYTOCHROME C-TYPE BIOGENESIS PROTEIN HI_1454-RELATED"/>
    <property type="match status" value="1"/>
</dbReference>
<accession>A0A4R3M7S6</accession>
<feature type="transmembrane region" description="Helical" evidence="7">
    <location>
        <begin position="6"/>
        <end position="30"/>
    </location>
</feature>
<reference evidence="9 10" key="1">
    <citation type="submission" date="2019-03" db="EMBL/GenBank/DDBJ databases">
        <title>Genomic Encyclopedia of Type Strains, Phase IV (KMG-IV): sequencing the most valuable type-strain genomes for metagenomic binning, comparative biology and taxonomic classification.</title>
        <authorList>
            <person name="Goeker M."/>
        </authorList>
    </citation>
    <scope>NUCLEOTIDE SEQUENCE [LARGE SCALE GENOMIC DNA]</scope>
    <source>
        <strain evidence="9 10">DSM 9035</strain>
    </source>
</reference>
<evidence type="ECO:0000256" key="3">
    <source>
        <dbReference type="ARBA" id="ARBA00022692"/>
    </source>
</evidence>
<feature type="transmembrane region" description="Helical" evidence="7">
    <location>
        <begin position="155"/>
        <end position="179"/>
    </location>
</feature>
<dbReference type="GO" id="GO:0016020">
    <property type="term" value="C:membrane"/>
    <property type="evidence" value="ECO:0007669"/>
    <property type="project" value="UniProtKB-SubCell"/>
</dbReference>
<feature type="domain" description="Cytochrome C biogenesis protein transmembrane" evidence="8">
    <location>
        <begin position="9"/>
        <end position="214"/>
    </location>
</feature>
<evidence type="ECO:0000256" key="6">
    <source>
        <dbReference type="ARBA" id="ARBA00023136"/>
    </source>
</evidence>
<feature type="transmembrane region" description="Helical" evidence="7">
    <location>
        <begin position="112"/>
        <end position="135"/>
    </location>
</feature>
<evidence type="ECO:0000313" key="9">
    <source>
        <dbReference type="EMBL" id="TCT07677.1"/>
    </source>
</evidence>
<dbReference type="PANTHER" id="PTHR31272:SF9">
    <property type="entry name" value="BLL1027 PROTEIN"/>
    <property type="match status" value="1"/>
</dbReference>
<keyword evidence="6 7" id="KW-0472">Membrane</keyword>
<dbReference type="RefSeq" id="WP_132028740.1">
    <property type="nucleotide sequence ID" value="NZ_SMAI01000001.1"/>
</dbReference>
<name>A0A4R3M7S6_9HYPH</name>